<evidence type="ECO:0000313" key="1">
    <source>
        <dbReference type="EMBL" id="JAD35784.1"/>
    </source>
</evidence>
<reference evidence="1" key="1">
    <citation type="submission" date="2014-09" db="EMBL/GenBank/DDBJ databases">
        <authorList>
            <person name="Magalhaes I.L.F."/>
            <person name="Oliveira U."/>
            <person name="Santos F.R."/>
            <person name="Vidigal T.H.D.A."/>
            <person name="Brescovit A.D."/>
            <person name="Santos A.J."/>
        </authorList>
    </citation>
    <scope>NUCLEOTIDE SEQUENCE</scope>
    <source>
        <tissue evidence="1">Shoot tissue taken approximately 20 cm above the soil surface</tissue>
    </source>
</reference>
<organism evidence="1">
    <name type="scientific">Arundo donax</name>
    <name type="common">Giant reed</name>
    <name type="synonym">Donax arundinaceus</name>
    <dbReference type="NCBI Taxonomy" id="35708"/>
    <lineage>
        <taxon>Eukaryota</taxon>
        <taxon>Viridiplantae</taxon>
        <taxon>Streptophyta</taxon>
        <taxon>Embryophyta</taxon>
        <taxon>Tracheophyta</taxon>
        <taxon>Spermatophyta</taxon>
        <taxon>Magnoliopsida</taxon>
        <taxon>Liliopsida</taxon>
        <taxon>Poales</taxon>
        <taxon>Poaceae</taxon>
        <taxon>PACMAD clade</taxon>
        <taxon>Arundinoideae</taxon>
        <taxon>Arundineae</taxon>
        <taxon>Arundo</taxon>
    </lineage>
</organism>
<dbReference type="AlphaFoldDB" id="A0A0A8Z8N5"/>
<reference evidence="1" key="2">
    <citation type="journal article" date="2015" name="Data Brief">
        <title>Shoot transcriptome of the giant reed, Arundo donax.</title>
        <authorList>
            <person name="Barrero R.A."/>
            <person name="Guerrero F.D."/>
            <person name="Moolhuijzen P."/>
            <person name="Goolsby J.A."/>
            <person name="Tidwell J."/>
            <person name="Bellgard S.E."/>
            <person name="Bellgard M.I."/>
        </authorList>
    </citation>
    <scope>NUCLEOTIDE SEQUENCE</scope>
    <source>
        <tissue evidence="1">Shoot tissue taken approximately 20 cm above the soil surface</tissue>
    </source>
</reference>
<proteinExistence type="predicted"/>
<sequence length="65" mass="7356">MFVVARAIRPNCLSPKPVQLGQSDIFWILFDDVAQYLISVAFNFSKRLINIHQQAATLLKGLNHS</sequence>
<dbReference type="EMBL" id="GBRH01262111">
    <property type="protein sequence ID" value="JAD35784.1"/>
    <property type="molecule type" value="Transcribed_RNA"/>
</dbReference>
<protein>
    <submittedName>
        <fullName evidence="1">Uncharacterized protein</fullName>
    </submittedName>
</protein>
<name>A0A0A8Z8N5_ARUDO</name>
<accession>A0A0A8Z8N5</accession>